<sequence length="582" mass="66537">MMNAMKTSWKARIYHYLTLKRRIMIIFLFSSLIPFVSIVLISYFTIYSILTNKIQNGIQSNLKQVELSLENSINNLNHVSQQFAVGGSVGNKLSEMLSADEPFERAKTLSDLKEELGLITFTNPSIGLAMYYFMNDRHYELENTGVKDSFAPEKLPLLARYSQISYYGPHVSNSRFDNQYVLSAMRKVDLPSQDGLYIYMETGFKLTQNILNNDAVGGAASHVFVDNDGRIAYSDAPDSFKIGTKFPHFDQAKSSGTEQGYYWFKETSNQGWSIVSLTSKADYNREMNRWFVQIGLFSLLFLGMSLLLGWLLWKMVYRPLRGFHREIEQMANNRIDSPAARTHIPEFDLLVRRFQEMKHQIWELFREVEAKEKRRADLEVEKLLYQINPHFLMNSLDTVRWIAVMNGQEEIDRLVSSLNKLLHYNLGKLGQTSTIQEEIDAVKQYLILQQIRYDFQFDVHIHVDQEVLDVPIPRFILQPLVENALYHGLDDDGYIQVDVRLSDQIEISIRDNGSGIPEDKIQALLSAEAGNRSAGMGIGMSYVNRIIGMHYGGRAKLGVSSRLGEGTTIKLSLPNEGGADHD</sequence>
<name>A0A839TN16_9BACL</name>
<keyword evidence="5" id="KW-0597">Phosphoprotein</keyword>
<evidence type="ECO:0000256" key="8">
    <source>
        <dbReference type="ARBA" id="ARBA00022777"/>
    </source>
</evidence>
<evidence type="ECO:0000256" key="5">
    <source>
        <dbReference type="ARBA" id="ARBA00022553"/>
    </source>
</evidence>
<dbReference type="GO" id="GO:0005886">
    <property type="term" value="C:plasma membrane"/>
    <property type="evidence" value="ECO:0007669"/>
    <property type="project" value="UniProtKB-SubCell"/>
</dbReference>
<comment type="subcellular location">
    <subcellularLocation>
        <location evidence="2">Cell membrane</location>
        <topology evidence="2">Multi-pass membrane protein</topology>
    </subcellularLocation>
</comment>
<keyword evidence="7" id="KW-0547">Nucleotide-binding</keyword>
<dbReference type="EMBL" id="JACHXJ010000002">
    <property type="protein sequence ID" value="MBB3128001.1"/>
    <property type="molecule type" value="Genomic_DNA"/>
</dbReference>
<evidence type="ECO:0000313" key="16">
    <source>
        <dbReference type="Proteomes" id="UP000517523"/>
    </source>
</evidence>
<evidence type="ECO:0000256" key="3">
    <source>
        <dbReference type="ARBA" id="ARBA00012438"/>
    </source>
</evidence>
<protein>
    <recommendedName>
        <fullName evidence="3">histidine kinase</fullName>
        <ecNumber evidence="3">2.7.13.3</ecNumber>
    </recommendedName>
</protein>
<dbReference type="PROSITE" id="PS50109">
    <property type="entry name" value="HIS_KIN"/>
    <property type="match status" value="1"/>
</dbReference>
<dbReference type="InterPro" id="IPR050640">
    <property type="entry name" value="Bact_2-comp_sensor_kinase"/>
</dbReference>
<dbReference type="EC" id="2.7.13.3" evidence="3"/>
<dbReference type="Gene3D" id="6.10.340.10">
    <property type="match status" value="1"/>
</dbReference>
<dbReference type="GO" id="GO:0005524">
    <property type="term" value="F:ATP binding"/>
    <property type="evidence" value="ECO:0007669"/>
    <property type="project" value="UniProtKB-KW"/>
</dbReference>
<dbReference type="InterPro" id="IPR003594">
    <property type="entry name" value="HATPase_dom"/>
</dbReference>
<proteinExistence type="predicted"/>
<evidence type="ECO:0000259" key="13">
    <source>
        <dbReference type="PROSITE" id="PS50109"/>
    </source>
</evidence>
<comment type="catalytic activity">
    <reaction evidence="1">
        <text>ATP + protein L-histidine = ADP + protein N-phospho-L-histidine.</text>
        <dbReference type="EC" id="2.7.13.3"/>
    </reaction>
</comment>
<dbReference type="Proteomes" id="UP000517523">
    <property type="component" value="Unassembled WGS sequence"/>
</dbReference>
<evidence type="ECO:0000256" key="12">
    <source>
        <dbReference type="SAM" id="Phobius"/>
    </source>
</evidence>
<dbReference type="PANTHER" id="PTHR34220:SF7">
    <property type="entry name" value="SENSOR HISTIDINE KINASE YPDA"/>
    <property type="match status" value="1"/>
</dbReference>
<feature type="domain" description="Histidine kinase" evidence="13">
    <location>
        <begin position="476"/>
        <end position="577"/>
    </location>
</feature>
<evidence type="ECO:0000256" key="6">
    <source>
        <dbReference type="ARBA" id="ARBA00022679"/>
    </source>
</evidence>
<dbReference type="PROSITE" id="PS50885">
    <property type="entry name" value="HAMP"/>
    <property type="match status" value="1"/>
</dbReference>
<dbReference type="AlphaFoldDB" id="A0A839TN16"/>
<evidence type="ECO:0000256" key="4">
    <source>
        <dbReference type="ARBA" id="ARBA00022475"/>
    </source>
</evidence>
<dbReference type="InterPro" id="IPR010559">
    <property type="entry name" value="Sig_transdc_His_kin_internal"/>
</dbReference>
<evidence type="ECO:0000256" key="9">
    <source>
        <dbReference type="ARBA" id="ARBA00022840"/>
    </source>
</evidence>
<dbReference type="InterPro" id="IPR005467">
    <property type="entry name" value="His_kinase_dom"/>
</dbReference>
<feature type="transmembrane region" description="Helical" evidence="12">
    <location>
        <begin position="290"/>
        <end position="313"/>
    </location>
</feature>
<dbReference type="Pfam" id="PF02518">
    <property type="entry name" value="HATPase_c"/>
    <property type="match status" value="1"/>
</dbReference>
<feature type="transmembrane region" description="Helical" evidence="12">
    <location>
        <begin position="21"/>
        <end position="46"/>
    </location>
</feature>
<keyword evidence="12" id="KW-0812">Transmembrane</keyword>
<evidence type="ECO:0000256" key="1">
    <source>
        <dbReference type="ARBA" id="ARBA00000085"/>
    </source>
</evidence>
<dbReference type="PANTHER" id="PTHR34220">
    <property type="entry name" value="SENSOR HISTIDINE KINASE YPDA"/>
    <property type="match status" value="1"/>
</dbReference>
<dbReference type="GO" id="GO:0000155">
    <property type="term" value="F:phosphorelay sensor kinase activity"/>
    <property type="evidence" value="ECO:0007669"/>
    <property type="project" value="InterPro"/>
</dbReference>
<dbReference type="PRINTS" id="PR00344">
    <property type="entry name" value="BCTRLSENSOR"/>
</dbReference>
<dbReference type="Pfam" id="PF06580">
    <property type="entry name" value="His_kinase"/>
    <property type="match status" value="1"/>
</dbReference>
<keyword evidence="4" id="KW-1003">Cell membrane</keyword>
<dbReference type="InterPro" id="IPR036890">
    <property type="entry name" value="HATPase_C_sf"/>
</dbReference>
<evidence type="ECO:0000256" key="2">
    <source>
        <dbReference type="ARBA" id="ARBA00004651"/>
    </source>
</evidence>
<reference evidence="15 16" key="1">
    <citation type="submission" date="2020-08" db="EMBL/GenBank/DDBJ databases">
        <title>Genomic Encyclopedia of Type Strains, Phase III (KMG-III): the genomes of soil and plant-associated and newly described type strains.</title>
        <authorList>
            <person name="Whitman W."/>
        </authorList>
    </citation>
    <scope>NUCLEOTIDE SEQUENCE [LARGE SCALE GENOMIC DNA]</scope>
    <source>
        <strain evidence="15 16">CECT 5831</strain>
    </source>
</reference>
<evidence type="ECO:0000313" key="15">
    <source>
        <dbReference type="EMBL" id="MBB3128001.1"/>
    </source>
</evidence>
<evidence type="ECO:0000259" key="14">
    <source>
        <dbReference type="PROSITE" id="PS50885"/>
    </source>
</evidence>
<keyword evidence="12" id="KW-1133">Transmembrane helix</keyword>
<dbReference type="InterPro" id="IPR003660">
    <property type="entry name" value="HAMP_dom"/>
</dbReference>
<keyword evidence="10" id="KW-0902">Two-component regulatory system</keyword>
<accession>A0A839TN16</accession>
<keyword evidence="9" id="KW-0067">ATP-binding</keyword>
<dbReference type="SMART" id="SM00387">
    <property type="entry name" value="HATPase_c"/>
    <property type="match status" value="1"/>
</dbReference>
<comment type="caution">
    <text evidence="15">The sequence shown here is derived from an EMBL/GenBank/DDBJ whole genome shotgun (WGS) entry which is preliminary data.</text>
</comment>
<dbReference type="SUPFAM" id="SSF55874">
    <property type="entry name" value="ATPase domain of HSP90 chaperone/DNA topoisomerase II/histidine kinase"/>
    <property type="match status" value="1"/>
</dbReference>
<feature type="domain" description="HAMP" evidence="14">
    <location>
        <begin position="314"/>
        <end position="366"/>
    </location>
</feature>
<dbReference type="Gene3D" id="3.30.565.10">
    <property type="entry name" value="Histidine kinase-like ATPase, C-terminal domain"/>
    <property type="match status" value="1"/>
</dbReference>
<dbReference type="InterPro" id="IPR004358">
    <property type="entry name" value="Sig_transdc_His_kin-like_C"/>
</dbReference>
<keyword evidence="6 15" id="KW-0808">Transferase</keyword>
<keyword evidence="8 15" id="KW-0418">Kinase</keyword>
<evidence type="ECO:0000256" key="7">
    <source>
        <dbReference type="ARBA" id="ARBA00022741"/>
    </source>
</evidence>
<gene>
    <name evidence="15" type="ORF">FHS19_002655</name>
</gene>
<evidence type="ECO:0000256" key="10">
    <source>
        <dbReference type="ARBA" id="ARBA00023012"/>
    </source>
</evidence>
<dbReference type="RefSeq" id="WP_246426557.1">
    <property type="nucleotide sequence ID" value="NZ_JACHXJ010000002.1"/>
</dbReference>
<keyword evidence="11 12" id="KW-0472">Membrane</keyword>
<organism evidence="15 16">
    <name type="scientific">Paenibacillus rhizosphaerae</name>
    <dbReference type="NCBI Taxonomy" id="297318"/>
    <lineage>
        <taxon>Bacteria</taxon>
        <taxon>Bacillati</taxon>
        <taxon>Bacillota</taxon>
        <taxon>Bacilli</taxon>
        <taxon>Bacillales</taxon>
        <taxon>Paenibacillaceae</taxon>
        <taxon>Paenibacillus</taxon>
    </lineage>
</organism>
<evidence type="ECO:0000256" key="11">
    <source>
        <dbReference type="ARBA" id="ARBA00023136"/>
    </source>
</evidence>